<dbReference type="Proteomes" id="UP001152747">
    <property type="component" value="Unassembled WGS sequence"/>
</dbReference>
<dbReference type="OrthoDB" id="10264446at2759"/>
<dbReference type="GO" id="GO:0000159">
    <property type="term" value="C:protein phosphatase type 2A complex"/>
    <property type="evidence" value="ECO:0007669"/>
    <property type="project" value="InterPro"/>
</dbReference>
<dbReference type="GO" id="GO:0072542">
    <property type="term" value="F:protein phosphatase activator activity"/>
    <property type="evidence" value="ECO:0007669"/>
    <property type="project" value="TreeGrafter"/>
</dbReference>
<dbReference type="GO" id="GO:0005634">
    <property type="term" value="C:nucleus"/>
    <property type="evidence" value="ECO:0007669"/>
    <property type="project" value="TreeGrafter"/>
</dbReference>
<protein>
    <submittedName>
        <fullName evidence="2">Uncharacterized protein</fullName>
    </submittedName>
</protein>
<comment type="caution">
    <text evidence="2">The sequence shown here is derived from an EMBL/GenBank/DDBJ whole genome shotgun (WGS) entry which is preliminary data.</text>
</comment>
<accession>A0A9P1IZT5</accession>
<organism evidence="2 3">
    <name type="scientific">Caenorhabditis angaria</name>
    <dbReference type="NCBI Taxonomy" id="860376"/>
    <lineage>
        <taxon>Eukaryota</taxon>
        <taxon>Metazoa</taxon>
        <taxon>Ecdysozoa</taxon>
        <taxon>Nematoda</taxon>
        <taxon>Chromadorea</taxon>
        <taxon>Rhabditida</taxon>
        <taxon>Rhabditina</taxon>
        <taxon>Rhabditomorpha</taxon>
        <taxon>Rhabditoidea</taxon>
        <taxon>Rhabditidae</taxon>
        <taxon>Peloderinae</taxon>
        <taxon>Caenorhabditis</taxon>
    </lineage>
</organism>
<dbReference type="PANTHER" id="PTHR10257">
    <property type="entry name" value="SERINE/THREONINE PROTEIN PHOSPHATASE 2A PP2A REGULATORY SUBUNIT B"/>
    <property type="match status" value="1"/>
</dbReference>
<sequence length="215" mass="25999">MVSRNIFRVFPPSENFEFDPEEDEPTLEVSWPHLQLIYELFLRFLESPDFFGKKYIDQRFVLKLLDLFDSKNPRERDFLKTFLHRIYGNLLELRAFIRNVFENKINNSKWIQYIDQYCSIFALEIEQKSTTLIGSIQFFKDFRILIQKLHNFNNSHWFHSILQRFSSFDPKIKQKSTTLIGSIQFFKDFRILIQKLFASNIFKLSSNFMSVIKTY</sequence>
<dbReference type="GO" id="GO:0005829">
    <property type="term" value="C:cytosol"/>
    <property type="evidence" value="ECO:0007669"/>
    <property type="project" value="TreeGrafter"/>
</dbReference>
<evidence type="ECO:0000313" key="2">
    <source>
        <dbReference type="EMBL" id="CAI5453157.1"/>
    </source>
</evidence>
<name>A0A9P1IZT5_9PELO</name>
<keyword evidence="3" id="KW-1185">Reference proteome</keyword>
<gene>
    <name evidence="2" type="ORF">CAMP_LOCUS15794</name>
</gene>
<dbReference type="GO" id="GO:0007165">
    <property type="term" value="P:signal transduction"/>
    <property type="evidence" value="ECO:0007669"/>
    <property type="project" value="InterPro"/>
</dbReference>
<dbReference type="Pfam" id="PF01603">
    <property type="entry name" value="B56"/>
    <property type="match status" value="1"/>
</dbReference>
<dbReference type="EMBL" id="CANHGI010000005">
    <property type="protein sequence ID" value="CAI5453157.1"/>
    <property type="molecule type" value="Genomic_DNA"/>
</dbReference>
<dbReference type="Gene3D" id="1.25.10.10">
    <property type="entry name" value="Leucine-rich Repeat Variant"/>
    <property type="match status" value="1"/>
</dbReference>
<comment type="similarity">
    <text evidence="1">Belongs to the phosphatase 2A regulatory subunit B56 family.</text>
</comment>
<dbReference type="PANTHER" id="PTHR10257:SF5">
    <property type="entry name" value="WIDERBORST, ISOFORM H"/>
    <property type="match status" value="1"/>
</dbReference>
<evidence type="ECO:0000313" key="3">
    <source>
        <dbReference type="Proteomes" id="UP001152747"/>
    </source>
</evidence>
<dbReference type="InterPro" id="IPR002554">
    <property type="entry name" value="PP2A_B56"/>
</dbReference>
<dbReference type="SUPFAM" id="SSF48371">
    <property type="entry name" value="ARM repeat"/>
    <property type="match status" value="1"/>
</dbReference>
<dbReference type="InterPro" id="IPR011989">
    <property type="entry name" value="ARM-like"/>
</dbReference>
<reference evidence="2" key="1">
    <citation type="submission" date="2022-11" db="EMBL/GenBank/DDBJ databases">
        <authorList>
            <person name="Kikuchi T."/>
        </authorList>
    </citation>
    <scope>NUCLEOTIDE SEQUENCE</scope>
    <source>
        <strain evidence="2">PS1010</strain>
    </source>
</reference>
<proteinExistence type="inferred from homology"/>
<dbReference type="AlphaFoldDB" id="A0A9P1IZT5"/>
<evidence type="ECO:0000256" key="1">
    <source>
        <dbReference type="ARBA" id="ARBA00009745"/>
    </source>
</evidence>
<dbReference type="InterPro" id="IPR016024">
    <property type="entry name" value="ARM-type_fold"/>
</dbReference>